<dbReference type="EMBL" id="CATOUU010001155">
    <property type="protein sequence ID" value="CAI9974887.1"/>
    <property type="molecule type" value="Genomic_DNA"/>
</dbReference>
<evidence type="ECO:0000256" key="1">
    <source>
        <dbReference type="SAM" id="MobiDB-lite"/>
    </source>
</evidence>
<gene>
    <name evidence="3" type="ORF">HINF_LOCUS38041</name>
    <name evidence="2" type="ORF">HINF_LOCUS62532</name>
</gene>
<feature type="compositionally biased region" description="Polar residues" evidence="1">
    <location>
        <begin position="140"/>
        <end position="150"/>
    </location>
</feature>
<name>A0AA86REC1_9EUKA</name>
<evidence type="ECO:0000313" key="2">
    <source>
        <dbReference type="EMBL" id="CAI9974887.1"/>
    </source>
</evidence>
<proteinExistence type="predicted"/>
<feature type="region of interest" description="Disordered" evidence="1">
    <location>
        <begin position="121"/>
        <end position="150"/>
    </location>
</feature>
<protein>
    <submittedName>
        <fullName evidence="3">Hypothetical_protein</fullName>
    </submittedName>
</protein>
<comment type="caution">
    <text evidence="2">The sequence shown here is derived from an EMBL/GenBank/DDBJ whole genome shotgun (WGS) entry which is preliminary data.</text>
</comment>
<reference evidence="2" key="1">
    <citation type="submission" date="2023-06" db="EMBL/GenBank/DDBJ databases">
        <authorList>
            <person name="Kurt Z."/>
        </authorList>
    </citation>
    <scope>NUCLEOTIDE SEQUENCE</scope>
</reference>
<evidence type="ECO:0000313" key="3">
    <source>
        <dbReference type="EMBL" id="CAL6039821.1"/>
    </source>
</evidence>
<evidence type="ECO:0000313" key="4">
    <source>
        <dbReference type="Proteomes" id="UP001642409"/>
    </source>
</evidence>
<reference evidence="3 4" key="2">
    <citation type="submission" date="2024-07" db="EMBL/GenBank/DDBJ databases">
        <authorList>
            <person name="Akdeniz Z."/>
        </authorList>
    </citation>
    <scope>NUCLEOTIDE SEQUENCE [LARGE SCALE GENOMIC DNA]</scope>
</reference>
<dbReference type="EMBL" id="CAXDID020000143">
    <property type="protein sequence ID" value="CAL6039821.1"/>
    <property type="molecule type" value="Genomic_DNA"/>
</dbReference>
<sequence>MQPVSSERLKQISWNAISSGGCRTVNFFNYASSFTHLLYLCLIYLMEITRSDKQLKTLYQNYLYYTYFNRSHYIQVASVSTCEGTCVTRKQGCRVATIKDQTSIQLFKIFPWPTKAAAYQTSTHETKESAPTRSSEESGHSSLAGQVATN</sequence>
<accession>A0AA86REC1</accession>
<keyword evidence="4" id="KW-1185">Reference proteome</keyword>
<dbReference type="AlphaFoldDB" id="A0AA86REC1"/>
<organism evidence="2">
    <name type="scientific">Hexamita inflata</name>
    <dbReference type="NCBI Taxonomy" id="28002"/>
    <lineage>
        <taxon>Eukaryota</taxon>
        <taxon>Metamonada</taxon>
        <taxon>Diplomonadida</taxon>
        <taxon>Hexamitidae</taxon>
        <taxon>Hexamitinae</taxon>
        <taxon>Hexamita</taxon>
    </lineage>
</organism>
<feature type="compositionally biased region" description="Basic and acidic residues" evidence="1">
    <location>
        <begin position="124"/>
        <end position="139"/>
    </location>
</feature>
<dbReference type="Proteomes" id="UP001642409">
    <property type="component" value="Unassembled WGS sequence"/>
</dbReference>